<comment type="caution">
    <text evidence="2">The sequence shown here is derived from an EMBL/GenBank/DDBJ whole genome shotgun (WGS) entry which is preliminary data.</text>
</comment>
<feature type="compositionally biased region" description="Polar residues" evidence="1">
    <location>
        <begin position="1"/>
        <end position="35"/>
    </location>
</feature>
<organism evidence="2">
    <name type="scientific">bioreactor metagenome</name>
    <dbReference type="NCBI Taxonomy" id="1076179"/>
    <lineage>
        <taxon>unclassified sequences</taxon>
        <taxon>metagenomes</taxon>
        <taxon>ecological metagenomes</taxon>
    </lineage>
</organism>
<proteinExistence type="predicted"/>
<evidence type="ECO:0000313" key="2">
    <source>
        <dbReference type="EMBL" id="MPM97465.1"/>
    </source>
</evidence>
<dbReference type="AlphaFoldDB" id="A0A645E7K2"/>
<reference evidence="2" key="1">
    <citation type="submission" date="2019-08" db="EMBL/GenBank/DDBJ databases">
        <authorList>
            <person name="Kucharzyk K."/>
            <person name="Murdoch R.W."/>
            <person name="Higgins S."/>
            <person name="Loffler F."/>
        </authorList>
    </citation>
    <scope>NUCLEOTIDE SEQUENCE</scope>
</reference>
<accession>A0A645E7K2</accession>
<evidence type="ECO:0000256" key="1">
    <source>
        <dbReference type="SAM" id="MobiDB-lite"/>
    </source>
</evidence>
<name>A0A645E7K2_9ZZZZ</name>
<feature type="region of interest" description="Disordered" evidence="1">
    <location>
        <begin position="1"/>
        <end position="81"/>
    </location>
</feature>
<sequence>MQPTALANGFGSDQTDMTTGATEQTDTENAPTDQNTTDDKTSDNNSAPADMPDKTKNGEQPTGPATNENGQNTYPTGNSLLSSTACSILDYIQQRIAEIQSQLSAS</sequence>
<feature type="compositionally biased region" description="Polar residues" evidence="1">
    <location>
        <begin position="58"/>
        <end position="81"/>
    </location>
</feature>
<dbReference type="EMBL" id="VSSQ01043743">
    <property type="protein sequence ID" value="MPM97465.1"/>
    <property type="molecule type" value="Genomic_DNA"/>
</dbReference>
<protein>
    <submittedName>
        <fullName evidence="2">Uncharacterized protein</fullName>
    </submittedName>
</protein>
<gene>
    <name evidence="2" type="ORF">SDC9_144638</name>
</gene>